<gene>
    <name evidence="2" type="ORF">RM812_34940</name>
</gene>
<keyword evidence="3" id="KW-1185">Reference proteome</keyword>
<reference evidence="2" key="1">
    <citation type="submission" date="2024-05" db="EMBL/GenBank/DDBJ databases">
        <title>30 novel species of actinomycetes from the DSMZ collection.</title>
        <authorList>
            <person name="Nouioui I."/>
        </authorList>
    </citation>
    <scope>NUCLEOTIDE SEQUENCE</scope>
    <source>
        <strain evidence="2">DSM 40712</strain>
    </source>
</reference>
<name>A0ABU3AZV5_9ACTN</name>
<comment type="caution">
    <text evidence="2">The sequence shown here is derived from an EMBL/GenBank/DDBJ whole genome shotgun (WGS) entry which is preliminary data.</text>
</comment>
<evidence type="ECO:0000256" key="1">
    <source>
        <dbReference type="SAM" id="MobiDB-lite"/>
    </source>
</evidence>
<feature type="region of interest" description="Disordered" evidence="1">
    <location>
        <begin position="1"/>
        <end position="31"/>
    </location>
</feature>
<dbReference type="Proteomes" id="UP001180724">
    <property type="component" value="Unassembled WGS sequence"/>
</dbReference>
<proteinExistence type="predicted"/>
<evidence type="ECO:0000313" key="2">
    <source>
        <dbReference type="EMBL" id="MDT0615350.1"/>
    </source>
</evidence>
<evidence type="ECO:0000313" key="3">
    <source>
        <dbReference type="Proteomes" id="UP001180724"/>
    </source>
</evidence>
<organism evidence="2 3">
    <name type="scientific">Streptomyces lancefieldiae</name>
    <dbReference type="NCBI Taxonomy" id="3075520"/>
    <lineage>
        <taxon>Bacteria</taxon>
        <taxon>Bacillati</taxon>
        <taxon>Actinomycetota</taxon>
        <taxon>Actinomycetes</taxon>
        <taxon>Kitasatosporales</taxon>
        <taxon>Streptomycetaceae</taxon>
        <taxon>Streptomyces</taxon>
    </lineage>
</organism>
<dbReference type="EMBL" id="JAVRFH010000059">
    <property type="protein sequence ID" value="MDT0615350.1"/>
    <property type="molecule type" value="Genomic_DNA"/>
</dbReference>
<sequence length="150" mass="15616">MGTLARAAPSGNRTSSGDAASVGDKSKDPRNLISVSRTASGGLTVGVSAMNSWDHICVGTVCAGPGLGRINARLTLSPDKDTVTASLSADKFPAWEFLRYPHVVQGAPLGEAWVIGFRDQTSIGDLTSGRQSTCTSRGAESRQFTNPMSC</sequence>
<dbReference type="RefSeq" id="WP_311582441.1">
    <property type="nucleotide sequence ID" value="NZ_JAVRFH010000059.1"/>
</dbReference>
<protein>
    <submittedName>
        <fullName evidence="2">Uncharacterized protein</fullName>
    </submittedName>
</protein>
<accession>A0ABU3AZV5</accession>